<sequence>MSPTLPVPSTLPRPWLKHYEPGVPHDFTPSNLTLPQLLERAAQTYPDRTALAFLGANTSYRELWQDAQKFALALQKMGVEPGDRVSVMLPNCPQFVTAFFGTLLAGAVVVNTSPLYVADELEYQLKDSGSETLILLDTFYPRYAQIQGRVPVRRVIVTGIQDALPFPKNLLYPIKARREGTWVEVPDSARLLQYTDLLKFQPPTPAPAPRRPGDLALLQYTGGTTGVPKGAMLSHRNLIANAEQGRVWMTDLKDGQEVTLAAIPFFHVYGMTVAMNLSILIGATMALIPNARDIGMVLDQIEASRATLFPGVPTLYNAINNHPDTPKHDLTSIRACISGSAPLLLETARKFREITGGANLVEGYGLTEASPITHTNPIFGRQEEGSIGLPMPGVDAIVVGEDGEIVDTGEVGELWVAGPNIMLGYWQRPEATEKTMRELHGLTWLLTGDMATVDGDGYFRIVDRKKDLIIAGGHNVYPREVDEVLNAHPAVLEAAAVGLPDEYRGETVHAVVHLKPGASATEAEIIAFCRQHLSAYKAPRSVEFRNEELPKTAAMKILRRQLAEEAREARAGQPSA</sequence>
<proteinExistence type="inferred from homology"/>
<name>A0A1U7NYJ7_9DEIO</name>
<dbReference type="InterPro" id="IPR025110">
    <property type="entry name" value="AMP-bd_C"/>
</dbReference>
<dbReference type="InterPro" id="IPR050237">
    <property type="entry name" value="ATP-dep_AMP-bd_enzyme"/>
</dbReference>
<dbReference type="PANTHER" id="PTHR43767:SF1">
    <property type="entry name" value="NONRIBOSOMAL PEPTIDE SYNTHASE PES1 (EUROFUNG)-RELATED"/>
    <property type="match status" value="1"/>
</dbReference>
<dbReference type="RefSeq" id="WP_254843135.1">
    <property type="nucleotide sequence ID" value="NZ_MSTI01000077.1"/>
</dbReference>
<comment type="caution">
    <text evidence="5">The sequence shown here is derived from an EMBL/GenBank/DDBJ whole genome shotgun (WGS) entry which is preliminary data.</text>
</comment>
<keyword evidence="2" id="KW-1133">Transmembrane helix</keyword>
<keyword evidence="2" id="KW-0472">Membrane</keyword>
<dbReference type="SUPFAM" id="SSF56801">
    <property type="entry name" value="Acetyl-CoA synthetase-like"/>
    <property type="match status" value="1"/>
</dbReference>
<comment type="similarity">
    <text evidence="1">Belongs to the ATP-dependent AMP-binding enzyme family.</text>
</comment>
<dbReference type="GO" id="GO:0016878">
    <property type="term" value="F:acid-thiol ligase activity"/>
    <property type="evidence" value="ECO:0007669"/>
    <property type="project" value="UniProtKB-ARBA"/>
</dbReference>
<reference evidence="5 6" key="1">
    <citation type="submission" date="2017-01" db="EMBL/GenBank/DDBJ databases">
        <title>Genome Analysis of Deinococcus marmoris KOPRI26562.</title>
        <authorList>
            <person name="Kim J.H."/>
            <person name="Oh H.-M."/>
        </authorList>
    </citation>
    <scope>NUCLEOTIDE SEQUENCE [LARGE SCALE GENOMIC DNA]</scope>
    <source>
        <strain evidence="5 6">KOPRI26562</strain>
    </source>
</reference>
<dbReference type="PANTHER" id="PTHR43767">
    <property type="entry name" value="LONG-CHAIN-FATTY-ACID--COA LIGASE"/>
    <property type="match status" value="1"/>
</dbReference>
<dbReference type="PROSITE" id="PS00455">
    <property type="entry name" value="AMP_BINDING"/>
    <property type="match status" value="1"/>
</dbReference>
<dbReference type="Proteomes" id="UP000186607">
    <property type="component" value="Unassembled WGS sequence"/>
</dbReference>
<gene>
    <name evidence="5" type="ORF">BOO71_0007018</name>
</gene>
<dbReference type="InterPro" id="IPR020845">
    <property type="entry name" value="AMP-binding_CS"/>
</dbReference>
<dbReference type="Gene3D" id="3.40.50.12780">
    <property type="entry name" value="N-terminal domain of ligase-like"/>
    <property type="match status" value="1"/>
</dbReference>
<dbReference type="Pfam" id="PF13193">
    <property type="entry name" value="AMP-binding_C"/>
    <property type="match status" value="1"/>
</dbReference>
<feature type="transmembrane region" description="Helical" evidence="2">
    <location>
        <begin position="266"/>
        <end position="288"/>
    </location>
</feature>
<evidence type="ECO:0000259" key="3">
    <source>
        <dbReference type="Pfam" id="PF00501"/>
    </source>
</evidence>
<dbReference type="EMBL" id="MSTI01000077">
    <property type="protein sequence ID" value="OLV17987.1"/>
    <property type="molecule type" value="Genomic_DNA"/>
</dbReference>
<evidence type="ECO:0000313" key="6">
    <source>
        <dbReference type="Proteomes" id="UP000186607"/>
    </source>
</evidence>
<protein>
    <submittedName>
        <fullName evidence="5">Acetoacetyl-CoA synthetase / Long-chain-fatty-acid--CoA ligase</fullName>
    </submittedName>
</protein>
<dbReference type="AlphaFoldDB" id="A0A1U7NYJ7"/>
<evidence type="ECO:0000256" key="1">
    <source>
        <dbReference type="ARBA" id="ARBA00006432"/>
    </source>
</evidence>
<dbReference type="eggNOG" id="COG0318">
    <property type="taxonomic scope" value="Bacteria"/>
</dbReference>
<dbReference type="InterPro" id="IPR000873">
    <property type="entry name" value="AMP-dep_synth/lig_dom"/>
</dbReference>
<keyword evidence="5" id="KW-0436">Ligase</keyword>
<organism evidence="5 6">
    <name type="scientific">Deinococcus marmoris</name>
    <dbReference type="NCBI Taxonomy" id="249408"/>
    <lineage>
        <taxon>Bacteria</taxon>
        <taxon>Thermotogati</taxon>
        <taxon>Deinococcota</taxon>
        <taxon>Deinococci</taxon>
        <taxon>Deinococcales</taxon>
        <taxon>Deinococcaceae</taxon>
        <taxon>Deinococcus</taxon>
    </lineage>
</organism>
<dbReference type="Pfam" id="PF00501">
    <property type="entry name" value="AMP-binding"/>
    <property type="match status" value="1"/>
</dbReference>
<keyword evidence="6" id="KW-1185">Reference proteome</keyword>
<dbReference type="InterPro" id="IPR042099">
    <property type="entry name" value="ANL_N_sf"/>
</dbReference>
<evidence type="ECO:0000256" key="2">
    <source>
        <dbReference type="SAM" id="Phobius"/>
    </source>
</evidence>
<feature type="domain" description="AMP-binding enzyme C-terminal" evidence="4">
    <location>
        <begin position="480"/>
        <end position="556"/>
    </location>
</feature>
<keyword evidence="2" id="KW-0812">Transmembrane</keyword>
<dbReference type="FunFam" id="3.40.50.12780:FF:000003">
    <property type="entry name" value="Long-chain-fatty-acid--CoA ligase FadD"/>
    <property type="match status" value="1"/>
</dbReference>
<evidence type="ECO:0000259" key="4">
    <source>
        <dbReference type="Pfam" id="PF13193"/>
    </source>
</evidence>
<dbReference type="InterPro" id="IPR045851">
    <property type="entry name" value="AMP-bd_C_sf"/>
</dbReference>
<dbReference type="STRING" id="249408.BOO71_0007018"/>
<dbReference type="CDD" id="cd05936">
    <property type="entry name" value="FC-FACS_FadD_like"/>
    <property type="match status" value="1"/>
</dbReference>
<accession>A0A1U7NYJ7</accession>
<dbReference type="Gene3D" id="3.30.300.30">
    <property type="match status" value="1"/>
</dbReference>
<evidence type="ECO:0000313" key="5">
    <source>
        <dbReference type="EMBL" id="OLV17987.1"/>
    </source>
</evidence>
<feature type="domain" description="AMP-dependent synthetase/ligase" evidence="3">
    <location>
        <begin position="38"/>
        <end position="426"/>
    </location>
</feature>